<name>A0A9P4IG14_9PEZI</name>
<comment type="caution">
    <text evidence="3">The sequence shown here is derived from an EMBL/GenBank/DDBJ whole genome shotgun (WGS) entry which is preliminary data.</text>
</comment>
<proteinExistence type="predicted"/>
<evidence type="ECO:0000313" key="3">
    <source>
        <dbReference type="EMBL" id="KAF2098962.1"/>
    </source>
</evidence>
<evidence type="ECO:0000256" key="2">
    <source>
        <dbReference type="SAM" id="Phobius"/>
    </source>
</evidence>
<dbReference type="PANTHER" id="PTHR37540:SF5">
    <property type="entry name" value="TRANSCRIPTION FACTOR DOMAIN-CONTAINING PROTEIN"/>
    <property type="match status" value="1"/>
</dbReference>
<feature type="transmembrane region" description="Helical" evidence="2">
    <location>
        <begin position="346"/>
        <end position="363"/>
    </location>
</feature>
<keyword evidence="2" id="KW-0472">Membrane</keyword>
<keyword evidence="4" id="KW-1185">Reference proteome</keyword>
<dbReference type="PANTHER" id="PTHR37540">
    <property type="entry name" value="TRANSCRIPTION FACTOR (ACR-2), PUTATIVE-RELATED-RELATED"/>
    <property type="match status" value="1"/>
</dbReference>
<feature type="compositionally biased region" description="Low complexity" evidence="1">
    <location>
        <begin position="55"/>
        <end position="84"/>
    </location>
</feature>
<feature type="region of interest" description="Disordered" evidence="1">
    <location>
        <begin position="54"/>
        <end position="86"/>
    </location>
</feature>
<dbReference type="EMBL" id="ML978126">
    <property type="protein sequence ID" value="KAF2098962.1"/>
    <property type="molecule type" value="Genomic_DNA"/>
</dbReference>
<evidence type="ECO:0008006" key="5">
    <source>
        <dbReference type="Google" id="ProtNLM"/>
    </source>
</evidence>
<gene>
    <name evidence="3" type="ORF">NA57DRAFT_66183</name>
</gene>
<organism evidence="3 4">
    <name type="scientific">Rhizodiscina lignyota</name>
    <dbReference type="NCBI Taxonomy" id="1504668"/>
    <lineage>
        <taxon>Eukaryota</taxon>
        <taxon>Fungi</taxon>
        <taxon>Dikarya</taxon>
        <taxon>Ascomycota</taxon>
        <taxon>Pezizomycotina</taxon>
        <taxon>Dothideomycetes</taxon>
        <taxon>Pleosporomycetidae</taxon>
        <taxon>Aulographales</taxon>
        <taxon>Rhizodiscinaceae</taxon>
        <taxon>Rhizodiscina</taxon>
    </lineage>
</organism>
<evidence type="ECO:0000256" key="1">
    <source>
        <dbReference type="SAM" id="MobiDB-lite"/>
    </source>
</evidence>
<accession>A0A9P4IG14</accession>
<sequence length="470" mass="53031">MAAAQFQFIACQTPSAVKDRSNHRLARSHGARHSFMEKRRKLEQLQENFRLVTEQQIQQQSSKSRRTPAALPTPARSTPSPTTTIQPSVLDPFDSLAVDCSKLQVLLEHPSARQATEPVFSISDRLSFQSFRSVFRTGLDDPAATNALMLSLLFAANEGKVDTEFLACKNQAIQHINNKIACPLENSIEATIGSILLLIGVESRLGVRSHVQIHLQGILQLLGFCNSRQIYLCDGIKRAIFWQDLNAALTTGTERILSHGIFPELEWRRDPFCFSLYTLPAGFGIHSELFPEELIEILEDIHALQQIRSLTDMHGDAVSVQQLDNQQAWIESRLYYCYRATDRTDFVLLGCVMAAYLCTYMLFAEIWGGQWIPSFCSSQLLRALQLTENSSYWDGHEDLLVWLLVTGGAFAQPAFNRSEYTVLLHGSHHAGIAPFLSSWPDVQDILQNFIWSERLFSARGKAFWEACCIF</sequence>
<dbReference type="Proteomes" id="UP000799772">
    <property type="component" value="Unassembled WGS sequence"/>
</dbReference>
<keyword evidence="2" id="KW-1133">Transmembrane helix</keyword>
<evidence type="ECO:0000313" key="4">
    <source>
        <dbReference type="Proteomes" id="UP000799772"/>
    </source>
</evidence>
<reference evidence="3" key="1">
    <citation type="journal article" date="2020" name="Stud. Mycol.">
        <title>101 Dothideomycetes genomes: a test case for predicting lifestyles and emergence of pathogens.</title>
        <authorList>
            <person name="Haridas S."/>
            <person name="Albert R."/>
            <person name="Binder M."/>
            <person name="Bloem J."/>
            <person name="Labutti K."/>
            <person name="Salamov A."/>
            <person name="Andreopoulos B."/>
            <person name="Baker S."/>
            <person name="Barry K."/>
            <person name="Bills G."/>
            <person name="Bluhm B."/>
            <person name="Cannon C."/>
            <person name="Castanera R."/>
            <person name="Culley D."/>
            <person name="Daum C."/>
            <person name="Ezra D."/>
            <person name="Gonzalez J."/>
            <person name="Henrissat B."/>
            <person name="Kuo A."/>
            <person name="Liang C."/>
            <person name="Lipzen A."/>
            <person name="Lutzoni F."/>
            <person name="Magnuson J."/>
            <person name="Mondo S."/>
            <person name="Nolan M."/>
            <person name="Ohm R."/>
            <person name="Pangilinan J."/>
            <person name="Park H.-J."/>
            <person name="Ramirez L."/>
            <person name="Alfaro M."/>
            <person name="Sun H."/>
            <person name="Tritt A."/>
            <person name="Yoshinaga Y."/>
            <person name="Zwiers L.-H."/>
            <person name="Turgeon B."/>
            <person name="Goodwin S."/>
            <person name="Spatafora J."/>
            <person name="Crous P."/>
            <person name="Grigoriev I."/>
        </authorList>
    </citation>
    <scope>NUCLEOTIDE SEQUENCE</scope>
    <source>
        <strain evidence="3">CBS 133067</strain>
    </source>
</reference>
<keyword evidence="2" id="KW-0812">Transmembrane</keyword>
<dbReference type="OrthoDB" id="2130169at2759"/>
<dbReference type="AlphaFoldDB" id="A0A9P4IG14"/>
<protein>
    <recommendedName>
        <fullName evidence="5">Transcription factor domain-containing protein</fullName>
    </recommendedName>
</protein>